<protein>
    <submittedName>
        <fullName evidence="5">Unannotated protein</fullName>
    </submittedName>
</protein>
<dbReference type="Gene3D" id="3.40.50.2300">
    <property type="match status" value="2"/>
</dbReference>
<dbReference type="SUPFAM" id="SSF53822">
    <property type="entry name" value="Periplasmic binding protein-like I"/>
    <property type="match status" value="1"/>
</dbReference>
<dbReference type="InterPro" id="IPR028082">
    <property type="entry name" value="Peripla_BP_I"/>
</dbReference>
<dbReference type="Gene3D" id="1.10.260.40">
    <property type="entry name" value="lambda repressor-like DNA-binding domains"/>
    <property type="match status" value="1"/>
</dbReference>
<evidence type="ECO:0000259" key="4">
    <source>
        <dbReference type="PROSITE" id="PS50932"/>
    </source>
</evidence>
<sequence length="344" mass="36678">MTTTSRTKRPTIRDVAAKAGVSKSLVSLVYSAPQTVSEYRKQLVMKAADELGFSPNFLARSLAAETGTFIGILVADLHNPLFAQIVDQVRSALEAKGEYSFMTSAMLSDGAGSQILDSRTVSALIDLRPKSVLVVGSIPEIHQLSALPESVSIVVASAIPEGLSRATTVRSNDETGMRLLIEHLIENGHQRIAHISFEDGAVSQSRREAYKAVMAEKGLAKYIQIQLASAATETAGFEAASNLVNSKSAPTAITAYNDLLAIGAQGAISGDIAVVGYDNTFLADLRQISLTSIDPANIEIANKAAQLLVEKPSEPIKKGKTFLLEPRLVIRRSSKSSTSLKAVR</sequence>
<reference evidence="5" key="1">
    <citation type="submission" date="2020-05" db="EMBL/GenBank/DDBJ databases">
        <authorList>
            <person name="Chiriac C."/>
            <person name="Salcher M."/>
            <person name="Ghai R."/>
            <person name="Kavagutti S V."/>
        </authorList>
    </citation>
    <scope>NUCLEOTIDE SEQUENCE</scope>
</reference>
<dbReference type="PANTHER" id="PTHR30146:SF109">
    <property type="entry name" value="HTH-TYPE TRANSCRIPTIONAL REGULATOR GALS"/>
    <property type="match status" value="1"/>
</dbReference>
<dbReference type="InterPro" id="IPR010982">
    <property type="entry name" value="Lambda_DNA-bd_dom_sf"/>
</dbReference>
<dbReference type="InterPro" id="IPR046335">
    <property type="entry name" value="LacI/GalR-like_sensor"/>
</dbReference>
<dbReference type="PANTHER" id="PTHR30146">
    <property type="entry name" value="LACI-RELATED TRANSCRIPTIONAL REPRESSOR"/>
    <property type="match status" value="1"/>
</dbReference>
<proteinExistence type="predicted"/>
<dbReference type="GO" id="GO:0003700">
    <property type="term" value="F:DNA-binding transcription factor activity"/>
    <property type="evidence" value="ECO:0007669"/>
    <property type="project" value="TreeGrafter"/>
</dbReference>
<dbReference type="PROSITE" id="PS50932">
    <property type="entry name" value="HTH_LACI_2"/>
    <property type="match status" value="1"/>
</dbReference>
<keyword evidence="1" id="KW-0805">Transcription regulation</keyword>
<dbReference type="SUPFAM" id="SSF47413">
    <property type="entry name" value="lambda repressor-like DNA-binding domains"/>
    <property type="match status" value="1"/>
</dbReference>
<evidence type="ECO:0000256" key="1">
    <source>
        <dbReference type="ARBA" id="ARBA00023015"/>
    </source>
</evidence>
<feature type="domain" description="HTH lacI-type" evidence="4">
    <location>
        <begin position="10"/>
        <end position="64"/>
    </location>
</feature>
<organism evidence="5">
    <name type="scientific">freshwater metagenome</name>
    <dbReference type="NCBI Taxonomy" id="449393"/>
    <lineage>
        <taxon>unclassified sequences</taxon>
        <taxon>metagenomes</taxon>
        <taxon>ecological metagenomes</taxon>
    </lineage>
</organism>
<accession>A0A6J6NXT7</accession>
<dbReference type="EMBL" id="CAEZXV010000002">
    <property type="protein sequence ID" value="CAB4691156.1"/>
    <property type="molecule type" value="Genomic_DNA"/>
</dbReference>
<evidence type="ECO:0000256" key="2">
    <source>
        <dbReference type="ARBA" id="ARBA00023125"/>
    </source>
</evidence>
<dbReference type="SMART" id="SM00354">
    <property type="entry name" value="HTH_LACI"/>
    <property type="match status" value="1"/>
</dbReference>
<dbReference type="InterPro" id="IPR000843">
    <property type="entry name" value="HTH_LacI"/>
</dbReference>
<dbReference type="CDD" id="cd01392">
    <property type="entry name" value="HTH_LacI"/>
    <property type="match status" value="1"/>
</dbReference>
<keyword evidence="2" id="KW-0238">DNA-binding</keyword>
<gene>
    <name evidence="5" type="ORF">UFOPK2598_00050</name>
</gene>
<name>A0A6J6NXT7_9ZZZZ</name>
<dbReference type="CDD" id="cd06267">
    <property type="entry name" value="PBP1_LacI_sugar_binding-like"/>
    <property type="match status" value="1"/>
</dbReference>
<keyword evidence="3" id="KW-0804">Transcription</keyword>
<dbReference type="Pfam" id="PF00356">
    <property type="entry name" value="LacI"/>
    <property type="match status" value="1"/>
</dbReference>
<dbReference type="GO" id="GO:0000976">
    <property type="term" value="F:transcription cis-regulatory region binding"/>
    <property type="evidence" value="ECO:0007669"/>
    <property type="project" value="TreeGrafter"/>
</dbReference>
<dbReference type="Pfam" id="PF13377">
    <property type="entry name" value="Peripla_BP_3"/>
    <property type="match status" value="1"/>
</dbReference>
<evidence type="ECO:0000256" key="3">
    <source>
        <dbReference type="ARBA" id="ARBA00023163"/>
    </source>
</evidence>
<dbReference type="AlphaFoldDB" id="A0A6J6NXT7"/>
<evidence type="ECO:0000313" key="5">
    <source>
        <dbReference type="EMBL" id="CAB4691156.1"/>
    </source>
</evidence>